<dbReference type="EMBL" id="REGN01002416">
    <property type="protein sequence ID" value="RNA28222.1"/>
    <property type="molecule type" value="Genomic_DNA"/>
</dbReference>
<protein>
    <submittedName>
        <fullName evidence="1">Uncharacterized protein</fullName>
    </submittedName>
</protein>
<organism evidence="1 2">
    <name type="scientific">Brachionus plicatilis</name>
    <name type="common">Marine rotifer</name>
    <name type="synonym">Brachionus muelleri</name>
    <dbReference type="NCBI Taxonomy" id="10195"/>
    <lineage>
        <taxon>Eukaryota</taxon>
        <taxon>Metazoa</taxon>
        <taxon>Spiralia</taxon>
        <taxon>Gnathifera</taxon>
        <taxon>Rotifera</taxon>
        <taxon>Eurotatoria</taxon>
        <taxon>Monogononta</taxon>
        <taxon>Pseudotrocha</taxon>
        <taxon>Ploima</taxon>
        <taxon>Brachionidae</taxon>
        <taxon>Brachionus</taxon>
    </lineage>
</organism>
<comment type="caution">
    <text evidence="1">The sequence shown here is derived from an EMBL/GenBank/DDBJ whole genome shotgun (WGS) entry which is preliminary data.</text>
</comment>
<dbReference type="Proteomes" id="UP000276133">
    <property type="component" value="Unassembled WGS sequence"/>
</dbReference>
<proteinExistence type="predicted"/>
<name>A0A3M7RXL9_BRAPC</name>
<dbReference type="AlphaFoldDB" id="A0A3M7RXL9"/>
<evidence type="ECO:0000313" key="1">
    <source>
        <dbReference type="EMBL" id="RNA28222.1"/>
    </source>
</evidence>
<gene>
    <name evidence="1" type="ORF">BpHYR1_022618</name>
</gene>
<reference evidence="1 2" key="1">
    <citation type="journal article" date="2018" name="Sci. Rep.">
        <title>Genomic signatures of local adaptation to the degree of environmental predictability in rotifers.</title>
        <authorList>
            <person name="Franch-Gras L."/>
            <person name="Hahn C."/>
            <person name="Garcia-Roger E.M."/>
            <person name="Carmona M.J."/>
            <person name="Serra M."/>
            <person name="Gomez A."/>
        </authorList>
    </citation>
    <scope>NUCLEOTIDE SEQUENCE [LARGE SCALE GENOMIC DNA]</scope>
    <source>
        <strain evidence="1">HYR1</strain>
    </source>
</reference>
<keyword evidence="2" id="KW-1185">Reference proteome</keyword>
<evidence type="ECO:0000313" key="2">
    <source>
        <dbReference type="Proteomes" id="UP000276133"/>
    </source>
</evidence>
<accession>A0A3M7RXL9</accession>
<sequence>MKPNKQILSGFTFSYFQKSCKQKKKKKQLGSNYTSCVGYSMYLDSKPLLYSSTSLTVNGIDISHTLTYLSLYSKIRFETELKLGTHLLHDKKAHLINFCTPRSFVSLNKFKE</sequence>